<proteinExistence type="predicted"/>
<dbReference type="EMBL" id="LDYG01000048">
    <property type="protein sequence ID" value="KUP04705.1"/>
    <property type="molecule type" value="Genomic_DNA"/>
</dbReference>
<protein>
    <submittedName>
        <fullName evidence="1">Uncharacterized protein</fullName>
    </submittedName>
</protein>
<dbReference type="AlphaFoldDB" id="A0A147K559"/>
<keyword evidence="2" id="KW-1185">Reference proteome</keyword>
<reference evidence="1 2" key="1">
    <citation type="journal article" date="2016" name="Front. Microbiol.">
        <title>Microevolution Analysis of Bacillus coahuilensis Unveils Differences in Phosphorus Acquisition Strategies and Their Regulation.</title>
        <authorList>
            <person name="Gomez-Lunar Z."/>
            <person name="Hernandez-Gonzalez I."/>
            <person name="Rodriguez-Torres M.D."/>
            <person name="Souza V."/>
            <person name="Olmedo-Alvarez G."/>
        </authorList>
    </citation>
    <scope>NUCLEOTIDE SEQUENCE [LARGE SCALE GENOMIC DNA]</scope>
    <source>
        <strain evidence="2">p1.1.43</strain>
    </source>
</reference>
<dbReference type="Proteomes" id="UP000074108">
    <property type="component" value="Unassembled WGS sequence"/>
</dbReference>
<organism evidence="1 2">
    <name type="scientific">Bacillus coahuilensis p1.1.43</name>
    <dbReference type="NCBI Taxonomy" id="1150625"/>
    <lineage>
        <taxon>Bacteria</taxon>
        <taxon>Bacillati</taxon>
        <taxon>Bacillota</taxon>
        <taxon>Bacilli</taxon>
        <taxon>Bacillales</taxon>
        <taxon>Bacillaceae</taxon>
        <taxon>Bacillus</taxon>
    </lineage>
</organism>
<comment type="caution">
    <text evidence="1">The sequence shown here is derived from an EMBL/GenBank/DDBJ whole genome shotgun (WGS) entry which is preliminary data.</text>
</comment>
<dbReference type="STRING" id="1150625.Q75_14755"/>
<name>A0A147K559_9BACI</name>
<evidence type="ECO:0000313" key="2">
    <source>
        <dbReference type="Proteomes" id="UP000074108"/>
    </source>
</evidence>
<dbReference type="PATRIC" id="fig|1150625.3.peg.3087"/>
<evidence type="ECO:0000313" key="1">
    <source>
        <dbReference type="EMBL" id="KUP04705.1"/>
    </source>
</evidence>
<dbReference type="OrthoDB" id="9805017at2"/>
<accession>A0A147K559</accession>
<gene>
    <name evidence="1" type="ORF">Q75_14755</name>
</gene>
<sequence>MPIDFVLADANYDTDLETLTISANSSDQFAKPELTVEDFGTGPLTIPDTGSLTVTGLTIIPPFVIVVSSSGGKSLAQVSITGGGTNPLPVAADAGPDSSEPTNFRKYFSAPGFSKRNSGYSSLVISKCPPSFGMLPKFSLGKLLIETSLSQPYLSQMEKGI</sequence>